<protein>
    <submittedName>
        <fullName evidence="3">Dipeptidyl-peptidase-4</fullName>
    </submittedName>
</protein>
<dbReference type="Gene3D" id="2.140.10.30">
    <property type="entry name" value="Dipeptidylpeptidase IV, N-terminal domain"/>
    <property type="match status" value="1"/>
</dbReference>
<dbReference type="GO" id="GO:0006508">
    <property type="term" value="P:proteolysis"/>
    <property type="evidence" value="ECO:0007669"/>
    <property type="project" value="InterPro"/>
</dbReference>
<organism evidence="3 4">
    <name type="scientific">Chryseobacterium geocarposphaerae</name>
    <dbReference type="NCBI Taxonomy" id="1416776"/>
    <lineage>
        <taxon>Bacteria</taxon>
        <taxon>Pseudomonadati</taxon>
        <taxon>Bacteroidota</taxon>
        <taxon>Flavobacteriia</taxon>
        <taxon>Flavobacteriales</taxon>
        <taxon>Weeksellaceae</taxon>
        <taxon>Chryseobacterium group</taxon>
        <taxon>Chryseobacterium</taxon>
    </lineage>
</organism>
<keyword evidence="4" id="KW-1185">Reference proteome</keyword>
<dbReference type="SUPFAM" id="SSF53474">
    <property type="entry name" value="alpha/beta-Hydrolases"/>
    <property type="match status" value="1"/>
</dbReference>
<dbReference type="Pfam" id="PF00930">
    <property type="entry name" value="DPPIV_N"/>
    <property type="match status" value="1"/>
</dbReference>
<dbReference type="Proteomes" id="UP000228740">
    <property type="component" value="Unassembled WGS sequence"/>
</dbReference>
<dbReference type="InterPro" id="IPR029058">
    <property type="entry name" value="AB_hydrolase_fold"/>
</dbReference>
<dbReference type="InterPro" id="IPR002469">
    <property type="entry name" value="Peptidase_S9B_N"/>
</dbReference>
<dbReference type="EMBL" id="PGFD01000004">
    <property type="protein sequence ID" value="PJJ62483.1"/>
    <property type="molecule type" value="Genomic_DNA"/>
</dbReference>
<name>A0A2M9BWZ4_9FLAO</name>
<dbReference type="Pfam" id="PF00326">
    <property type="entry name" value="Peptidase_S9"/>
    <property type="match status" value="1"/>
</dbReference>
<dbReference type="SUPFAM" id="SSF82171">
    <property type="entry name" value="DPP6 N-terminal domain-like"/>
    <property type="match status" value="1"/>
</dbReference>
<evidence type="ECO:0000259" key="1">
    <source>
        <dbReference type="Pfam" id="PF00326"/>
    </source>
</evidence>
<dbReference type="InterPro" id="IPR050278">
    <property type="entry name" value="Serine_Prot_S9B/DPPIV"/>
</dbReference>
<gene>
    <name evidence="3" type="ORF">CLV73_3649</name>
</gene>
<feature type="domain" description="Dipeptidylpeptidase IV N-terminal" evidence="2">
    <location>
        <begin position="145"/>
        <end position="444"/>
    </location>
</feature>
<sequence>MGFISYFWWIQFFTMKLHKFYLLMLVLGSSAFAQTQKFTMAEAVNGLRSNLAVKNISQFSWSNDGKSYIQAVKGGYLITDLKTSKQDTLVSLSQLNKSIASNKLKAIPQIKFINNSNGYFNSDDQMIWVEKSGSDWKVKNTVAVDKEASNIKIFGDNETFAFTVKNNLFVNKDGKTIAVTNDSNENILNGASNVHRNEFGIDTGIFPAPNSESVAFYRMDQTMVADYPIIDWSVTPAVNHNIKYPMTGQTSHQVTLGVFNIKTQSTTFLNIEGEKDQYLTAVTWSPDSKYIFVAVLNRGQNHMKMNQYDAATGNLVKTLFEETSDKYVEPQHPLTFFPNSNTDFIWQSQRTGYNHLFHYSLEKGLIAQITKGDWLVTDILGFNESKKEIYFTSTKETPLEKHLYRINWTNFKMQRMDNAEGVHAGILSSDGNYLYDSYSNANTPRVVNVINTNTLKSTNILTAENTLKNYQRPEIKSVNFKADDGTILYGKMILPTDFDANKKYPAIVYLYNGPHLQLITNTFPASGNLWYEYMAQNGYIIFTMDGRGSANRGLKFEQAVFRNLGTTEMNDQMKGVEYLQSLPYVDSERMGIHGWSFGGFMTTSFMLRKPDVFKVGVAGGPVIDWSMYEIMYGERYMDTPQENPQGYATANLLDKVQNLKGKLLMIHGAQDDVVVWQHSVKFIKAAVDNGVQLDYFVYPGHPHNVIGKDRVHLMQKITDYFDQNLKK</sequence>
<evidence type="ECO:0000313" key="4">
    <source>
        <dbReference type="Proteomes" id="UP000228740"/>
    </source>
</evidence>
<evidence type="ECO:0000259" key="2">
    <source>
        <dbReference type="Pfam" id="PF00930"/>
    </source>
</evidence>
<dbReference type="InterPro" id="IPR001375">
    <property type="entry name" value="Peptidase_S9_cat"/>
</dbReference>
<feature type="domain" description="Peptidase S9 prolyl oligopeptidase catalytic" evidence="1">
    <location>
        <begin position="532"/>
        <end position="726"/>
    </location>
</feature>
<dbReference type="GO" id="GO:0008236">
    <property type="term" value="F:serine-type peptidase activity"/>
    <property type="evidence" value="ECO:0007669"/>
    <property type="project" value="InterPro"/>
</dbReference>
<proteinExistence type="predicted"/>
<evidence type="ECO:0000313" key="3">
    <source>
        <dbReference type="EMBL" id="PJJ62483.1"/>
    </source>
</evidence>
<dbReference type="PANTHER" id="PTHR11731">
    <property type="entry name" value="PROTEASE FAMILY S9B,C DIPEPTIDYL-PEPTIDASE IV-RELATED"/>
    <property type="match status" value="1"/>
</dbReference>
<dbReference type="GO" id="GO:0008239">
    <property type="term" value="F:dipeptidyl-peptidase activity"/>
    <property type="evidence" value="ECO:0007669"/>
    <property type="project" value="TreeGrafter"/>
</dbReference>
<dbReference type="Gene3D" id="3.40.50.1820">
    <property type="entry name" value="alpha/beta hydrolase"/>
    <property type="match status" value="1"/>
</dbReference>
<comment type="caution">
    <text evidence="3">The sequence shown here is derived from an EMBL/GenBank/DDBJ whole genome shotgun (WGS) entry which is preliminary data.</text>
</comment>
<dbReference type="AlphaFoldDB" id="A0A2M9BWZ4"/>
<accession>A0A2M9BWZ4</accession>
<dbReference type="PANTHER" id="PTHR11731:SF193">
    <property type="entry name" value="DIPEPTIDYL PEPTIDASE 9"/>
    <property type="match status" value="1"/>
</dbReference>
<reference evidence="3 4" key="1">
    <citation type="submission" date="2017-11" db="EMBL/GenBank/DDBJ databases">
        <title>Genomic Encyclopedia of Archaeal and Bacterial Type Strains, Phase II (KMG-II): From Individual Species to Whole Genera.</title>
        <authorList>
            <person name="Goeker M."/>
        </authorList>
    </citation>
    <scope>NUCLEOTIDE SEQUENCE [LARGE SCALE GENOMIC DNA]</scope>
    <source>
        <strain evidence="3 4">DSM 27617</strain>
    </source>
</reference>